<evidence type="ECO:0000313" key="1">
    <source>
        <dbReference type="EMBL" id="KAJ2972353.1"/>
    </source>
</evidence>
<keyword evidence="2" id="KW-1185">Reference proteome</keyword>
<dbReference type="Proteomes" id="UP001143910">
    <property type="component" value="Unassembled WGS sequence"/>
</dbReference>
<name>A0ACC1N0Q0_9HYPO</name>
<evidence type="ECO:0000313" key="2">
    <source>
        <dbReference type="Proteomes" id="UP001143910"/>
    </source>
</evidence>
<accession>A0ACC1N0Q0</accession>
<protein>
    <submittedName>
        <fullName evidence="1">Uncharacterized protein</fullName>
    </submittedName>
</protein>
<organism evidence="1 2">
    <name type="scientific">Zarea fungicola</name>
    <dbReference type="NCBI Taxonomy" id="93591"/>
    <lineage>
        <taxon>Eukaryota</taxon>
        <taxon>Fungi</taxon>
        <taxon>Dikarya</taxon>
        <taxon>Ascomycota</taxon>
        <taxon>Pezizomycotina</taxon>
        <taxon>Sordariomycetes</taxon>
        <taxon>Hypocreomycetidae</taxon>
        <taxon>Hypocreales</taxon>
        <taxon>Cordycipitaceae</taxon>
        <taxon>Zarea</taxon>
    </lineage>
</organism>
<gene>
    <name evidence="1" type="ORF">NQ176_g7211</name>
</gene>
<proteinExistence type="predicted"/>
<reference evidence="1" key="1">
    <citation type="submission" date="2022-08" db="EMBL/GenBank/DDBJ databases">
        <title>Genome Sequence of Lecanicillium fungicola.</title>
        <authorList>
            <person name="Buettner E."/>
        </authorList>
    </citation>
    <scope>NUCLEOTIDE SEQUENCE</scope>
    <source>
        <strain evidence="1">Babe33</strain>
    </source>
</reference>
<comment type="caution">
    <text evidence="1">The sequence shown here is derived from an EMBL/GenBank/DDBJ whole genome shotgun (WGS) entry which is preliminary data.</text>
</comment>
<sequence length="519" mass="57628">MEDVHVSWQGKEKPAPSDLSALLFVRRSVVERALLWLKRHNPLYATIEIDTAELESWEESFHGVPSQVYDRLERNEPSAREKTQTAHIDPPSERGVEDQGAPEIQEIMASLQKEQNALGDAAGDEPVLEEEGGERVTHNSDGLHEIGSSGMFSLDCRPDIAEPEKLLYLLGSMGEVTASEQTRSSAWVGSATVRHCRPSEPYIAGQDFADPLDIWFLAKTFPSLFPLGKGAPRQAEECAADAKSDGQRLMDSEVAARQLVASRNMSLEAWAKIMLQRHGGRFAAHPIFPVQKSDFADIERTIQGLAAARLDKAKIELETFGKTTDAGVNRLLRSLSLYGYSQPMSRESRLAMRRKIKSLIIRYGIPAIWFTLNPNDITNPIKLKLVAYRTRETGDAEDFPEKSGSDLQEGSTRHIGPPQFGALLPSRDVHVLPILQTNERGALHLHGLLWLQGNMHLSSILTDAQGDDQNAYRQRVIEYGDSVFTEVRLSSLMMLGQGDDSAIPVPGIFMIEAGEWVEL</sequence>
<dbReference type="EMBL" id="JANJQO010001167">
    <property type="protein sequence ID" value="KAJ2972353.1"/>
    <property type="molecule type" value="Genomic_DNA"/>
</dbReference>